<organism evidence="2 3">
    <name type="scientific">Zavarzinia compransoris</name>
    <dbReference type="NCBI Taxonomy" id="1264899"/>
    <lineage>
        <taxon>Bacteria</taxon>
        <taxon>Pseudomonadati</taxon>
        <taxon>Pseudomonadota</taxon>
        <taxon>Alphaproteobacteria</taxon>
        <taxon>Rhodospirillales</taxon>
        <taxon>Zavarziniaceae</taxon>
        <taxon>Zavarzinia</taxon>
    </lineage>
</organism>
<dbReference type="AlphaFoldDB" id="A0A317E844"/>
<accession>A0A317E844</accession>
<gene>
    <name evidence="2" type="ORF">DKG75_01365</name>
</gene>
<dbReference type="RefSeq" id="WP_109919281.1">
    <property type="nucleotide sequence ID" value="NZ_QGLF01000001.1"/>
</dbReference>
<sequence>MKRALFAAAIVATALALPPRAHADAIADCDRLAAAPDDPGRPQGVEGVRLTLIDGASAVAACRAAVAERPAEPRLVYQLARALSAPRGGTEAEAMAALKQAAEAGHPAAMLYLGRILKNGLGLPLDEAAALAWVRKAAEAGHARAMHDLGEMLLLGQGAPADAAAAAGWFRRGAEAGDTEAMVLLGHAYLDGTGVDKDPEEARKWFQRAIDLGSARALIAIQRLDPAESPR</sequence>
<feature type="signal peptide" evidence="1">
    <location>
        <begin position="1"/>
        <end position="23"/>
    </location>
</feature>
<reference evidence="3" key="1">
    <citation type="submission" date="2018-05" db="EMBL/GenBank/DDBJ databases">
        <title>Zavarzinia sp. HR-AS.</title>
        <authorList>
            <person name="Lee Y."/>
            <person name="Jeon C.O."/>
        </authorList>
    </citation>
    <scope>NUCLEOTIDE SEQUENCE [LARGE SCALE GENOMIC DNA]</scope>
    <source>
        <strain evidence="3">DSM 1231</strain>
    </source>
</reference>
<dbReference type="PANTHER" id="PTHR11102">
    <property type="entry name" value="SEL-1-LIKE PROTEIN"/>
    <property type="match status" value="1"/>
</dbReference>
<evidence type="ECO:0008006" key="4">
    <source>
        <dbReference type="Google" id="ProtNLM"/>
    </source>
</evidence>
<protein>
    <recommendedName>
        <fullName evidence="4">Sel1 repeat family protein</fullName>
    </recommendedName>
</protein>
<dbReference type="Proteomes" id="UP000246077">
    <property type="component" value="Unassembled WGS sequence"/>
</dbReference>
<feature type="chain" id="PRO_5016439966" description="Sel1 repeat family protein" evidence="1">
    <location>
        <begin position="24"/>
        <end position="231"/>
    </location>
</feature>
<name>A0A317E844_9PROT</name>
<keyword evidence="3" id="KW-1185">Reference proteome</keyword>
<dbReference type="InterPro" id="IPR050767">
    <property type="entry name" value="Sel1_AlgK"/>
</dbReference>
<evidence type="ECO:0000313" key="3">
    <source>
        <dbReference type="Proteomes" id="UP000246077"/>
    </source>
</evidence>
<dbReference type="InterPro" id="IPR006597">
    <property type="entry name" value="Sel1-like"/>
</dbReference>
<evidence type="ECO:0000256" key="1">
    <source>
        <dbReference type="SAM" id="SignalP"/>
    </source>
</evidence>
<dbReference type="Pfam" id="PF08238">
    <property type="entry name" value="Sel1"/>
    <property type="match status" value="3"/>
</dbReference>
<keyword evidence="1" id="KW-0732">Signal</keyword>
<dbReference type="SMART" id="SM00671">
    <property type="entry name" value="SEL1"/>
    <property type="match status" value="3"/>
</dbReference>
<dbReference type="EMBL" id="QGLF01000001">
    <property type="protein sequence ID" value="PWR23247.1"/>
    <property type="molecule type" value="Genomic_DNA"/>
</dbReference>
<dbReference type="OrthoDB" id="112232at2"/>
<evidence type="ECO:0000313" key="2">
    <source>
        <dbReference type="EMBL" id="PWR23247.1"/>
    </source>
</evidence>
<dbReference type="InterPro" id="IPR011990">
    <property type="entry name" value="TPR-like_helical_dom_sf"/>
</dbReference>
<dbReference type="SUPFAM" id="SSF81901">
    <property type="entry name" value="HCP-like"/>
    <property type="match status" value="1"/>
</dbReference>
<proteinExistence type="predicted"/>
<comment type="caution">
    <text evidence="2">The sequence shown here is derived from an EMBL/GenBank/DDBJ whole genome shotgun (WGS) entry which is preliminary data.</text>
</comment>
<dbReference type="Gene3D" id="1.25.40.10">
    <property type="entry name" value="Tetratricopeptide repeat domain"/>
    <property type="match status" value="1"/>
</dbReference>
<dbReference type="PANTHER" id="PTHR11102:SF160">
    <property type="entry name" value="ERAD-ASSOCIATED E3 UBIQUITIN-PROTEIN LIGASE COMPONENT HRD3"/>
    <property type="match status" value="1"/>
</dbReference>